<dbReference type="InterPro" id="IPR013783">
    <property type="entry name" value="Ig-like_fold"/>
</dbReference>
<proteinExistence type="predicted"/>
<dbReference type="SMART" id="SM00291">
    <property type="entry name" value="ZnF_ZZ"/>
    <property type="match status" value="4"/>
</dbReference>
<dbReference type="GO" id="GO:0016236">
    <property type="term" value="P:macroautophagy"/>
    <property type="evidence" value="ECO:0007669"/>
    <property type="project" value="TreeGrafter"/>
</dbReference>
<dbReference type="PANTHER" id="PTHR20930:SF0">
    <property type="entry name" value="PROTEIN ILRUN"/>
    <property type="match status" value="1"/>
</dbReference>
<feature type="region of interest" description="Disordered" evidence="5">
    <location>
        <begin position="914"/>
        <end position="1029"/>
    </location>
</feature>
<dbReference type="Gene3D" id="2.60.40.10">
    <property type="entry name" value="Immunoglobulins"/>
    <property type="match status" value="1"/>
</dbReference>
<dbReference type="GO" id="GO:0043130">
    <property type="term" value="F:ubiquitin binding"/>
    <property type="evidence" value="ECO:0007669"/>
    <property type="project" value="TreeGrafter"/>
</dbReference>
<dbReference type="InParanoid" id="A0A067MIZ0"/>
<dbReference type="Proteomes" id="UP000027195">
    <property type="component" value="Unassembled WGS sequence"/>
</dbReference>
<dbReference type="CDD" id="cd02340">
    <property type="entry name" value="ZZ_NBR1_like"/>
    <property type="match status" value="3"/>
</dbReference>
<name>A0A067MIZ0_BOTB1</name>
<evidence type="ECO:0000313" key="7">
    <source>
        <dbReference type="EMBL" id="KDQ15743.1"/>
    </source>
</evidence>
<feature type="compositionally biased region" description="Acidic residues" evidence="5">
    <location>
        <begin position="998"/>
        <end position="1010"/>
    </location>
</feature>
<feature type="domain" description="ZZ-type" evidence="6">
    <location>
        <begin position="339"/>
        <end position="392"/>
    </location>
</feature>
<dbReference type="InterPro" id="IPR043145">
    <property type="entry name" value="Znf_ZZ_sf"/>
</dbReference>
<evidence type="ECO:0000256" key="2">
    <source>
        <dbReference type="ARBA" id="ARBA00022771"/>
    </source>
</evidence>
<gene>
    <name evidence="7" type="ORF">BOTBODRAFT_31628</name>
</gene>
<dbReference type="EMBL" id="KL198031">
    <property type="protein sequence ID" value="KDQ15743.1"/>
    <property type="molecule type" value="Genomic_DNA"/>
</dbReference>
<evidence type="ECO:0000256" key="3">
    <source>
        <dbReference type="ARBA" id="ARBA00022833"/>
    </source>
</evidence>
<dbReference type="STRING" id="930990.A0A067MIZ0"/>
<feature type="region of interest" description="Disordered" evidence="5">
    <location>
        <begin position="163"/>
        <end position="184"/>
    </location>
</feature>
<organism evidence="7 8">
    <name type="scientific">Botryobasidium botryosum (strain FD-172 SS1)</name>
    <dbReference type="NCBI Taxonomy" id="930990"/>
    <lineage>
        <taxon>Eukaryota</taxon>
        <taxon>Fungi</taxon>
        <taxon>Dikarya</taxon>
        <taxon>Basidiomycota</taxon>
        <taxon>Agaricomycotina</taxon>
        <taxon>Agaricomycetes</taxon>
        <taxon>Cantharellales</taxon>
        <taxon>Botryobasidiaceae</taxon>
        <taxon>Botryobasidium</taxon>
    </lineage>
</organism>
<protein>
    <recommendedName>
        <fullName evidence="6">ZZ-type domain-containing protein</fullName>
    </recommendedName>
</protein>
<evidence type="ECO:0000256" key="4">
    <source>
        <dbReference type="PROSITE-ProRule" id="PRU00228"/>
    </source>
</evidence>
<evidence type="ECO:0000256" key="1">
    <source>
        <dbReference type="ARBA" id="ARBA00022723"/>
    </source>
</evidence>
<evidence type="ECO:0000256" key="5">
    <source>
        <dbReference type="SAM" id="MobiDB-lite"/>
    </source>
</evidence>
<evidence type="ECO:0000313" key="8">
    <source>
        <dbReference type="Proteomes" id="UP000027195"/>
    </source>
</evidence>
<dbReference type="Gene3D" id="3.30.60.90">
    <property type="match status" value="4"/>
</dbReference>
<dbReference type="HOGENOM" id="CLU_005087_0_0_1"/>
<dbReference type="Pfam" id="PF16158">
    <property type="entry name" value="N_BRCA1_IG"/>
    <property type="match status" value="1"/>
</dbReference>
<dbReference type="PROSITE" id="PS01357">
    <property type="entry name" value="ZF_ZZ_1"/>
    <property type="match status" value="1"/>
</dbReference>
<dbReference type="PROSITE" id="PS50135">
    <property type="entry name" value="ZF_ZZ_2"/>
    <property type="match status" value="2"/>
</dbReference>
<keyword evidence="3" id="KW-0862">Zinc</keyword>
<dbReference type="PANTHER" id="PTHR20930">
    <property type="entry name" value="OVARIAN CARCINOMA ANTIGEN CA125-RELATED"/>
    <property type="match status" value="1"/>
</dbReference>
<dbReference type="GO" id="GO:0008270">
    <property type="term" value="F:zinc ion binding"/>
    <property type="evidence" value="ECO:0007669"/>
    <property type="project" value="UniProtKB-KW"/>
</dbReference>
<dbReference type="OrthoDB" id="661148at2759"/>
<feature type="region of interest" description="Disordered" evidence="5">
    <location>
        <begin position="727"/>
        <end position="751"/>
    </location>
</feature>
<dbReference type="CDD" id="cd14947">
    <property type="entry name" value="NBR1_like"/>
    <property type="match status" value="1"/>
</dbReference>
<dbReference type="InterPro" id="IPR000433">
    <property type="entry name" value="Znf_ZZ"/>
</dbReference>
<feature type="compositionally biased region" description="Low complexity" evidence="5">
    <location>
        <begin position="165"/>
        <end position="184"/>
    </location>
</feature>
<dbReference type="GO" id="GO:0000407">
    <property type="term" value="C:phagophore assembly site"/>
    <property type="evidence" value="ECO:0007669"/>
    <property type="project" value="TreeGrafter"/>
</dbReference>
<feature type="region of interest" description="Disordered" evidence="5">
    <location>
        <begin position="221"/>
        <end position="250"/>
    </location>
</feature>
<dbReference type="SUPFAM" id="SSF57850">
    <property type="entry name" value="RING/U-box"/>
    <property type="match status" value="4"/>
</dbReference>
<feature type="compositionally biased region" description="Polar residues" evidence="5">
    <location>
        <begin position="928"/>
        <end position="939"/>
    </location>
</feature>
<sequence>MNSFVVKAQYRGETRRCVPSHCPRLAVAHPCSHRFAFSHFPTWEDLFDQLYKVFSLDHFYLSRLLLSKPDDTQRILIGQAAHNADQYNTYIAPFKHMANPSGILLRFTVIDETKRKAPRKSQDFSSADVASMDASSTAADPMDMDVPLTPVINVYNAPLGHRRASASQSSRPASFATTSSASSRSVTAAREELKSLFDKFLADFNRLSSAFDVEDVHMSAPPSAASEPNIAIPGSFVETPSQESTKPYEEQPLHPGVWCDACNTRVRGTRHKCTICYNFDLCAPCVSSGAKGKHSNGQHKFEPIRPPGFEDPEPQSPISTPTSTPSTPRQAESAPPLPHHNAVCDACTRGIYGVRHKCLDCPDYDLCDVCIEERDEYHHPKHKFLAISEPGPIVIHKVYEDEPAPASVSRASTPTPAPPAPAAPVVHFANCDMCDSRIEGDRFKCGECPDYDVCQNCYGIVSDQHPGHTFVKVRGVEDVILASKTTPEKTTVHFAMCDSCKNQIVGPRFKCLSPSCPDADFCVHCEALPIPVHPTSHPLVKLRHVISEYSVLPRVFEAAHGTKSTTVEPAVVEPPAAAPIAVAPAPPPSPVVAMPVPAPPPVPVVTVPATAPAVPSAVPPSSPVVITPSVAVPPRNVPTTFISTAVNNLAFDNVETPRQEMFDPFAPVKTPVASKPTRPWGALTLSESFVPVNDDTVSSPSPQPENIAVPAEMSQSRVVEEITFPDVPTEEPYGTARASTPSIPREVTRRVSSPSLSANSLTRSLSRFTSFSRLSQFSEPTPSDLPLLATFISDNNIPDGHVFPAGAEFVKSWRLRNDGGAAWPVGTRLAFVAGDRMASDPSAELSYEVGRVEPGKEVDAFALDMKAPEEPGRYVSYWRLKDDTGRPFGHRVWCDIIVAEPQNSNDGSITSSSIIMPSGAPSIHRSAAPSTISSDTSDFLSAVGRSTLERPAPTAPSAATYNPDADIEVPASPTISNPASVISEDDDISTDSTSDLLSDLESDYDSEWEDAEVRPAAARARPGSDAGPEYVLVYETSSAASED</sequence>
<dbReference type="InterPro" id="IPR032350">
    <property type="entry name" value="Nbr1_FW"/>
</dbReference>
<dbReference type="CDD" id="cd02249">
    <property type="entry name" value="ZZ"/>
    <property type="match status" value="1"/>
</dbReference>
<keyword evidence="2 4" id="KW-0863">Zinc-finger</keyword>
<keyword evidence="8" id="KW-1185">Reference proteome</keyword>
<evidence type="ECO:0000259" key="6">
    <source>
        <dbReference type="PROSITE" id="PS50135"/>
    </source>
</evidence>
<feature type="compositionally biased region" description="Low complexity" evidence="5">
    <location>
        <begin position="316"/>
        <end position="328"/>
    </location>
</feature>
<dbReference type="Pfam" id="PF00569">
    <property type="entry name" value="ZZ"/>
    <property type="match status" value="3"/>
</dbReference>
<feature type="region of interest" description="Disordered" evidence="5">
    <location>
        <begin position="289"/>
        <end position="338"/>
    </location>
</feature>
<reference evidence="8" key="1">
    <citation type="journal article" date="2014" name="Proc. Natl. Acad. Sci. U.S.A.">
        <title>Extensive sampling of basidiomycete genomes demonstrates inadequacy of the white-rot/brown-rot paradigm for wood decay fungi.</title>
        <authorList>
            <person name="Riley R."/>
            <person name="Salamov A.A."/>
            <person name="Brown D.W."/>
            <person name="Nagy L.G."/>
            <person name="Floudas D."/>
            <person name="Held B.W."/>
            <person name="Levasseur A."/>
            <person name="Lombard V."/>
            <person name="Morin E."/>
            <person name="Otillar R."/>
            <person name="Lindquist E.A."/>
            <person name="Sun H."/>
            <person name="LaButti K.M."/>
            <person name="Schmutz J."/>
            <person name="Jabbour D."/>
            <person name="Luo H."/>
            <person name="Baker S.E."/>
            <person name="Pisabarro A.G."/>
            <person name="Walton J.D."/>
            <person name="Blanchette R.A."/>
            <person name="Henrissat B."/>
            <person name="Martin F."/>
            <person name="Cullen D."/>
            <person name="Hibbett D.S."/>
            <person name="Grigoriev I.V."/>
        </authorList>
    </citation>
    <scope>NUCLEOTIDE SEQUENCE [LARGE SCALE GENOMIC DNA]</scope>
    <source>
        <strain evidence="8">FD-172 SS1</strain>
    </source>
</reference>
<dbReference type="AlphaFoldDB" id="A0A067MIZ0"/>
<feature type="domain" description="ZZ-type" evidence="6">
    <location>
        <begin position="254"/>
        <end position="309"/>
    </location>
</feature>
<accession>A0A067MIZ0</accession>
<keyword evidence="1" id="KW-0479">Metal-binding</keyword>